<evidence type="ECO:0000313" key="5">
    <source>
        <dbReference type="Proteomes" id="UP000516230"/>
    </source>
</evidence>
<dbReference type="Gene3D" id="3.40.50.720">
    <property type="entry name" value="NAD(P)-binding Rossmann-like Domain"/>
    <property type="match status" value="1"/>
</dbReference>
<dbReference type="PRINTS" id="PR00081">
    <property type="entry name" value="GDHRDH"/>
</dbReference>
<dbReference type="InterPro" id="IPR020904">
    <property type="entry name" value="Sc_DH/Rdtase_CS"/>
</dbReference>
<dbReference type="RefSeq" id="WP_187738944.1">
    <property type="nucleotide sequence ID" value="NZ_CP060825.1"/>
</dbReference>
<dbReference type="EMBL" id="CP060825">
    <property type="protein sequence ID" value="QNP61740.1"/>
    <property type="molecule type" value="Genomic_DNA"/>
</dbReference>
<dbReference type="InterPro" id="IPR036291">
    <property type="entry name" value="NAD(P)-bd_dom_sf"/>
</dbReference>
<name>A0A7H0HMH4_9ACTN</name>
<dbReference type="PANTHER" id="PTHR43391:SF12">
    <property type="entry name" value="OXIDOREDUCTASE EPHD-RELATED"/>
    <property type="match status" value="1"/>
</dbReference>
<evidence type="ECO:0000256" key="2">
    <source>
        <dbReference type="ARBA" id="ARBA00023002"/>
    </source>
</evidence>
<gene>
    <name evidence="4" type="ORF">IAG43_01555</name>
</gene>
<dbReference type="Proteomes" id="UP000516230">
    <property type="component" value="Chromosome"/>
</dbReference>
<comment type="similarity">
    <text evidence="1">Belongs to the short-chain dehydrogenases/reductases (SDR) family.</text>
</comment>
<sequence length="589" mass="63509">MTAAGPEPRRREVTGSGVRLAVWEQGDPGRPTVLLVHGYPDTHRVWDDVAAALAGDHHVVRYDVRGAGASQKPGRRRDYRLDLLADDLFAVADAVSPDRPVHVVAHDWGSIQSWEAVTRPGAEERIAGYTSISGPCLDHVGHWMRRRMARPTPRHVGQLLDQLVHSWYIGAFHLPGVAPAAWRHGLARRWGTVLRVAEGVSPRPGHPQTTLADDAVRGIDLYRANMLPRLLRPRRRPTAVPVQLIGLSRDHYVGAALAEDLGQWVPDLRRHTLDATHWSALLEKGPVVARLVGDFVAHREGRPVPQTSRAAQEPGRQGRFAGKLAVVTGAGSGIGRATALAFAEQGADLALCDLDLAAAERTAARAAELGATAHAWRVDVSDGPAVDAFAAEVAARQGVPDIVVNNAGIGHSGTFLQTTEKEWQRVLDVNLWGVIHGCRAFGALMTERGEGGHIVNLASAAAYLPSKVLAAYATSKAAVLMLSDCLRAEMAAHRIGVTAICPGVVNTSITRTTTFSGLDEAQQAARQKRVSKMYARRNYPPEKVARQILRAVAERRAVVPVTFEARAARVAGRIAPGLLRAAARLDLGR</sequence>
<dbReference type="PRINTS" id="PR00080">
    <property type="entry name" value="SDRFAMILY"/>
</dbReference>
<keyword evidence="5" id="KW-1185">Reference proteome</keyword>
<dbReference type="PANTHER" id="PTHR43391">
    <property type="entry name" value="RETINOL DEHYDROGENASE-RELATED"/>
    <property type="match status" value="1"/>
</dbReference>
<keyword evidence="2" id="KW-0560">Oxidoreductase</keyword>
<dbReference type="GO" id="GO:0016491">
    <property type="term" value="F:oxidoreductase activity"/>
    <property type="evidence" value="ECO:0007669"/>
    <property type="project" value="UniProtKB-KW"/>
</dbReference>
<dbReference type="SMART" id="SM00822">
    <property type="entry name" value="PKS_KR"/>
    <property type="match status" value="1"/>
</dbReference>
<accession>A0A7H0HMH4</accession>
<dbReference type="NCBIfam" id="NF004514">
    <property type="entry name" value="PRK05855.1"/>
    <property type="match status" value="1"/>
</dbReference>
<dbReference type="PROSITE" id="PS00061">
    <property type="entry name" value="ADH_SHORT"/>
    <property type="match status" value="1"/>
</dbReference>
<evidence type="ECO:0000313" key="4">
    <source>
        <dbReference type="EMBL" id="QNP61740.1"/>
    </source>
</evidence>
<proteinExistence type="inferred from homology"/>
<dbReference type="AlphaFoldDB" id="A0A7H0HMH4"/>
<dbReference type="CDD" id="cd05233">
    <property type="entry name" value="SDR_c"/>
    <property type="match status" value="1"/>
</dbReference>
<dbReference type="SUPFAM" id="SSF53474">
    <property type="entry name" value="alpha/beta-Hydrolases"/>
    <property type="match status" value="1"/>
</dbReference>
<reference evidence="4 5" key="1">
    <citation type="submission" date="2020-08" db="EMBL/GenBank/DDBJ databases">
        <title>A novel species.</title>
        <authorList>
            <person name="Gao J."/>
        </authorList>
    </citation>
    <scope>NUCLEOTIDE SEQUENCE [LARGE SCALE GENOMIC DNA]</scope>
    <source>
        <strain evidence="4 5">CRPJ-33</strain>
    </source>
</reference>
<dbReference type="InterPro" id="IPR057326">
    <property type="entry name" value="KR_dom"/>
</dbReference>
<evidence type="ECO:0000256" key="1">
    <source>
        <dbReference type="ARBA" id="ARBA00006484"/>
    </source>
</evidence>
<dbReference type="Pfam" id="PF00106">
    <property type="entry name" value="adh_short"/>
    <property type="match status" value="1"/>
</dbReference>
<dbReference type="InterPro" id="IPR000073">
    <property type="entry name" value="AB_hydrolase_1"/>
</dbReference>
<dbReference type="InterPro" id="IPR029058">
    <property type="entry name" value="AB_hydrolase_fold"/>
</dbReference>
<dbReference type="Pfam" id="PF00561">
    <property type="entry name" value="Abhydrolase_1"/>
    <property type="match status" value="1"/>
</dbReference>
<protein>
    <submittedName>
        <fullName evidence="4">SDR family oxidoreductase</fullName>
    </submittedName>
</protein>
<dbReference type="InterPro" id="IPR002347">
    <property type="entry name" value="SDR_fam"/>
</dbReference>
<dbReference type="Gene3D" id="3.40.50.1820">
    <property type="entry name" value="alpha/beta hydrolase"/>
    <property type="match status" value="1"/>
</dbReference>
<feature type="domain" description="Ketoreductase" evidence="3">
    <location>
        <begin position="323"/>
        <end position="508"/>
    </location>
</feature>
<organism evidence="4 5">
    <name type="scientific">Streptomyces genisteinicus</name>
    <dbReference type="NCBI Taxonomy" id="2768068"/>
    <lineage>
        <taxon>Bacteria</taxon>
        <taxon>Bacillati</taxon>
        <taxon>Actinomycetota</taxon>
        <taxon>Actinomycetes</taxon>
        <taxon>Kitasatosporales</taxon>
        <taxon>Streptomycetaceae</taxon>
        <taxon>Streptomyces</taxon>
    </lineage>
</organism>
<dbReference type="SUPFAM" id="SSF51735">
    <property type="entry name" value="NAD(P)-binding Rossmann-fold domains"/>
    <property type="match status" value="1"/>
</dbReference>
<evidence type="ECO:0000259" key="3">
    <source>
        <dbReference type="SMART" id="SM00822"/>
    </source>
</evidence>
<dbReference type="KEGG" id="sgj:IAG43_01555"/>
<dbReference type="FunFam" id="3.40.50.720:FF:000084">
    <property type="entry name" value="Short-chain dehydrogenase reductase"/>
    <property type="match status" value="1"/>
</dbReference>